<dbReference type="Proteomes" id="UP000509510">
    <property type="component" value="Chromosome II"/>
</dbReference>
<proteinExistence type="predicted"/>
<feature type="compositionally biased region" description="Pro residues" evidence="1">
    <location>
        <begin position="65"/>
        <end position="74"/>
    </location>
</feature>
<dbReference type="RefSeq" id="XP_035343892.1">
    <property type="nucleotide sequence ID" value="XM_035487999.1"/>
</dbReference>
<accession>A0A7H8QUM3</accession>
<reference evidence="3" key="1">
    <citation type="submission" date="2020-06" db="EMBL/GenBank/DDBJ databases">
        <title>A chromosome-scale genome assembly of Talaromyces rugulosus W13939.</title>
        <authorList>
            <person name="Wang B."/>
            <person name="Guo L."/>
            <person name="Ye K."/>
            <person name="Wang L."/>
        </authorList>
    </citation>
    <scope>NUCLEOTIDE SEQUENCE [LARGE SCALE GENOMIC DNA]</scope>
    <source>
        <strain evidence="3">W13939</strain>
    </source>
</reference>
<dbReference type="KEGG" id="trg:TRUGW13939_04832"/>
<dbReference type="GeneID" id="55992332"/>
<protein>
    <submittedName>
        <fullName evidence="2">Uncharacterized protein</fullName>
    </submittedName>
</protein>
<evidence type="ECO:0000256" key="1">
    <source>
        <dbReference type="SAM" id="MobiDB-lite"/>
    </source>
</evidence>
<feature type="region of interest" description="Disordered" evidence="1">
    <location>
        <begin position="1"/>
        <end position="77"/>
    </location>
</feature>
<evidence type="ECO:0000313" key="2">
    <source>
        <dbReference type="EMBL" id="QKX57714.1"/>
    </source>
</evidence>
<name>A0A7H8QUM3_TALRU</name>
<feature type="compositionally biased region" description="Basic and acidic residues" evidence="1">
    <location>
        <begin position="16"/>
        <end position="41"/>
    </location>
</feature>
<sequence length="157" mass="17354">MTANSEQKTPRVARALHTDKPTSNRFPGDFRLKIETWREATRSMQDSTRPPLPILKKQGSAMPCPISPLSPPPDTTSFHGLPVSMPVRLDIVPSPNHHIPLRNITNAGAMAKALRHFLHWCTAVGGCDCLRDAQRLASAASEKYHRLADLQPIGVKH</sequence>
<dbReference type="EMBL" id="CP055899">
    <property type="protein sequence ID" value="QKX57714.1"/>
    <property type="molecule type" value="Genomic_DNA"/>
</dbReference>
<organism evidence="2 3">
    <name type="scientific">Talaromyces rugulosus</name>
    <name type="common">Penicillium rugulosum</name>
    <dbReference type="NCBI Taxonomy" id="121627"/>
    <lineage>
        <taxon>Eukaryota</taxon>
        <taxon>Fungi</taxon>
        <taxon>Dikarya</taxon>
        <taxon>Ascomycota</taxon>
        <taxon>Pezizomycotina</taxon>
        <taxon>Eurotiomycetes</taxon>
        <taxon>Eurotiomycetidae</taxon>
        <taxon>Eurotiales</taxon>
        <taxon>Trichocomaceae</taxon>
        <taxon>Talaromyces</taxon>
        <taxon>Talaromyces sect. Islandici</taxon>
    </lineage>
</organism>
<keyword evidence="3" id="KW-1185">Reference proteome</keyword>
<gene>
    <name evidence="2" type="ORF">TRUGW13939_04832</name>
</gene>
<dbReference type="AlphaFoldDB" id="A0A7H8QUM3"/>
<evidence type="ECO:0000313" key="3">
    <source>
        <dbReference type="Proteomes" id="UP000509510"/>
    </source>
</evidence>